<evidence type="ECO:0000256" key="2">
    <source>
        <dbReference type="ARBA" id="ARBA00022741"/>
    </source>
</evidence>
<keyword evidence="3" id="KW-0378">Hydrolase</keyword>
<evidence type="ECO:0000256" key="3">
    <source>
        <dbReference type="ARBA" id="ARBA00022801"/>
    </source>
</evidence>
<dbReference type="GO" id="GO:0005525">
    <property type="term" value="F:GTP binding"/>
    <property type="evidence" value="ECO:0007669"/>
    <property type="project" value="UniProtKB-KW"/>
</dbReference>
<gene>
    <name evidence="8" type="ORF">QLQ87_07530</name>
</gene>
<accession>A0AAX3VZ65</accession>
<evidence type="ECO:0000256" key="4">
    <source>
        <dbReference type="ARBA" id="ARBA00023134"/>
    </source>
</evidence>
<dbReference type="AlphaFoldDB" id="A0AAX3VZ65"/>
<dbReference type="RefSeq" id="WP_282684472.1">
    <property type="nucleotide sequence ID" value="NZ_CP124841.1"/>
</dbReference>
<dbReference type="PANTHER" id="PTHR10465:SF0">
    <property type="entry name" value="SARCALUMENIN"/>
    <property type="match status" value="1"/>
</dbReference>
<protein>
    <submittedName>
        <fullName evidence="8">Dynamin family protein</fullName>
    </submittedName>
</protein>
<dbReference type="GO" id="GO:0016020">
    <property type="term" value="C:membrane"/>
    <property type="evidence" value="ECO:0007669"/>
    <property type="project" value="UniProtKB-SubCell"/>
</dbReference>
<evidence type="ECO:0000256" key="6">
    <source>
        <dbReference type="SAM" id="Coils"/>
    </source>
</evidence>
<evidence type="ECO:0000313" key="9">
    <source>
        <dbReference type="Proteomes" id="UP001239426"/>
    </source>
</evidence>
<comment type="subcellular location">
    <subcellularLocation>
        <location evidence="1">Membrane</location>
    </subcellularLocation>
</comment>
<evidence type="ECO:0000256" key="1">
    <source>
        <dbReference type="ARBA" id="ARBA00004370"/>
    </source>
</evidence>
<dbReference type="EMBL" id="CP124841">
    <property type="protein sequence ID" value="WHF38184.1"/>
    <property type="molecule type" value="Genomic_DNA"/>
</dbReference>
<dbReference type="InterPro" id="IPR027094">
    <property type="entry name" value="Mitofusin_fam"/>
</dbReference>
<sequence length="528" mass="58049">MAVLTAELNQFSVRLPLIGSFSAGKSSLINFLLGDSLLSVAVNPETCLPTELRHAESEVITLHHPDRSDVQLDRDALKEQAFGEVPPGSWVEVATPSPVLDRLEGMTLVDMPGWESGIEDHSNAIDNYLERSSAYCVVVSVDEGGLKESLKKIIEELAINKKPMMLVLTKCDKKTPEDVASVLVQVKGEIEAITGGSLLSVSTVSRKTKSSGDTTEGWASALQQLLPLNQHFFHQRVGRQAEQRIETLLRHLHQLLNSENLTIEEIRGKQAQLGQEQEALRQDLQQTEQQLQVQVSPIASYIAEQFESRLKSQLESLTGSLLRGGDINGAIGTALRMAYASGMEDRLKPLISSKLSQLERLSEGAFSELNFDHQFQSNGDSGGMFKDAMSGLLPLALAALTRIPALMIFAPILKSILGALFDNASKEMAQRQQREEARQYVLQTLIPDCLAQVRSPITQALSKSIEQVMAMVTAEADRKIGHLQQSLRQLAEQLATEQATDASNKARFQAEHAELASLLIKLKEFSHD</sequence>
<organism evidence="8 9">
    <name type="scientific">Aeromonas salmonicida</name>
    <dbReference type="NCBI Taxonomy" id="645"/>
    <lineage>
        <taxon>Bacteria</taxon>
        <taxon>Pseudomonadati</taxon>
        <taxon>Pseudomonadota</taxon>
        <taxon>Gammaproteobacteria</taxon>
        <taxon>Aeromonadales</taxon>
        <taxon>Aeromonadaceae</taxon>
        <taxon>Aeromonas</taxon>
    </lineage>
</organism>
<evidence type="ECO:0000256" key="5">
    <source>
        <dbReference type="ARBA" id="ARBA00023136"/>
    </source>
</evidence>
<reference evidence="8" key="1">
    <citation type="submission" date="2023-05" db="EMBL/GenBank/DDBJ databases">
        <title>Aeromonas salmonicida 57, complete genome.</title>
        <authorList>
            <person name="Shao L."/>
        </authorList>
    </citation>
    <scope>NUCLEOTIDE SEQUENCE</scope>
    <source>
        <strain evidence="8">57</strain>
    </source>
</reference>
<dbReference type="Gene3D" id="3.40.50.300">
    <property type="entry name" value="P-loop containing nucleotide triphosphate hydrolases"/>
    <property type="match status" value="1"/>
</dbReference>
<dbReference type="InterPro" id="IPR027417">
    <property type="entry name" value="P-loop_NTPase"/>
</dbReference>
<dbReference type="GO" id="GO:0003924">
    <property type="term" value="F:GTPase activity"/>
    <property type="evidence" value="ECO:0007669"/>
    <property type="project" value="InterPro"/>
</dbReference>
<keyword evidence="5" id="KW-0472">Membrane</keyword>
<dbReference type="Pfam" id="PF00350">
    <property type="entry name" value="Dynamin_N"/>
    <property type="match status" value="1"/>
</dbReference>
<dbReference type="SUPFAM" id="SSF52540">
    <property type="entry name" value="P-loop containing nucleoside triphosphate hydrolases"/>
    <property type="match status" value="1"/>
</dbReference>
<evidence type="ECO:0000313" key="8">
    <source>
        <dbReference type="EMBL" id="WHF38184.1"/>
    </source>
</evidence>
<name>A0AAX3VZ65_AERSA</name>
<feature type="coiled-coil region" evidence="6">
    <location>
        <begin position="263"/>
        <end position="290"/>
    </location>
</feature>
<keyword evidence="4" id="KW-0342">GTP-binding</keyword>
<keyword evidence="6" id="KW-0175">Coiled coil</keyword>
<keyword evidence="2" id="KW-0547">Nucleotide-binding</keyword>
<feature type="domain" description="Dynamin N-terminal" evidence="7">
    <location>
        <begin position="17"/>
        <end position="170"/>
    </location>
</feature>
<evidence type="ECO:0000259" key="7">
    <source>
        <dbReference type="Pfam" id="PF00350"/>
    </source>
</evidence>
<dbReference type="Proteomes" id="UP001239426">
    <property type="component" value="Chromosome"/>
</dbReference>
<dbReference type="PANTHER" id="PTHR10465">
    <property type="entry name" value="TRANSMEMBRANE GTPASE FZO1"/>
    <property type="match status" value="1"/>
</dbReference>
<dbReference type="InterPro" id="IPR045063">
    <property type="entry name" value="Dynamin_N"/>
</dbReference>
<proteinExistence type="predicted"/>